<dbReference type="EMBL" id="LT629972">
    <property type="protein sequence ID" value="SEI17268.1"/>
    <property type="molecule type" value="Genomic_DNA"/>
</dbReference>
<sequence length="86" mass="9436">MSGPPVVITFDVENRETAQIEREYAVALETPQVEVITIGSQGPPGIDAVEISSDPDNRLTLGSDRKLYVSDDLTPDPLLYYILSRS</sequence>
<dbReference type="OrthoDB" id="7041065at2"/>
<protein>
    <submittedName>
        <fullName evidence="1">Uncharacterized protein</fullName>
    </submittedName>
</protein>
<proteinExistence type="predicted"/>
<evidence type="ECO:0000313" key="2">
    <source>
        <dbReference type="Proteomes" id="UP000182272"/>
    </source>
</evidence>
<reference evidence="1 2" key="1">
    <citation type="submission" date="2016-10" db="EMBL/GenBank/DDBJ databases">
        <authorList>
            <person name="de Groot N.N."/>
        </authorList>
    </citation>
    <scope>NUCLEOTIDE SEQUENCE [LARGE SCALE GENOMIC DNA]</scope>
    <source>
        <strain evidence="1 2">LMG 2158</strain>
    </source>
</reference>
<dbReference type="AlphaFoldDB" id="A0A1H6NN72"/>
<dbReference type="Proteomes" id="UP000182272">
    <property type="component" value="Chromosome I"/>
</dbReference>
<dbReference type="RefSeq" id="WP_019362982.1">
    <property type="nucleotide sequence ID" value="NZ_LT629972.1"/>
</dbReference>
<name>A0A1H6NN72_9PSED</name>
<accession>A0A1H6NN72</accession>
<evidence type="ECO:0000313" key="1">
    <source>
        <dbReference type="EMBL" id="SEI17268.1"/>
    </source>
</evidence>
<gene>
    <name evidence="1" type="ORF">SAMN05216581_3342</name>
</gene>
<organism evidence="1 2">
    <name type="scientific">Pseudomonas asplenii</name>
    <dbReference type="NCBI Taxonomy" id="53407"/>
    <lineage>
        <taxon>Bacteria</taxon>
        <taxon>Pseudomonadati</taxon>
        <taxon>Pseudomonadota</taxon>
        <taxon>Gammaproteobacteria</taxon>
        <taxon>Pseudomonadales</taxon>
        <taxon>Pseudomonadaceae</taxon>
        <taxon>Pseudomonas</taxon>
    </lineage>
</organism>